<comment type="caution">
    <text evidence="1">The sequence shown here is derived from an EMBL/GenBank/DDBJ whole genome shotgun (WGS) entry which is preliminary data.</text>
</comment>
<dbReference type="EMBL" id="LMVP01000068">
    <property type="protein sequence ID" value="PAV13646.1"/>
    <property type="molecule type" value="Genomic_DNA"/>
</dbReference>
<dbReference type="AlphaFoldDB" id="A0A2A2HWH6"/>
<dbReference type="Proteomes" id="UP000218164">
    <property type="component" value="Unassembled WGS sequence"/>
</dbReference>
<name>A0A2A2HWH6_9EURY</name>
<keyword evidence="2" id="KW-1185">Reference proteome</keyword>
<evidence type="ECO:0000313" key="1">
    <source>
        <dbReference type="EMBL" id="PAV13646.1"/>
    </source>
</evidence>
<reference evidence="1 2" key="1">
    <citation type="journal article" date="2017" name="BMC Genomics">
        <title>Genomic analysis of methanogenic archaea reveals a shift towards energy conservation.</title>
        <authorList>
            <person name="Gilmore S.P."/>
            <person name="Henske J.K."/>
            <person name="Sexton J.A."/>
            <person name="Solomon K.V."/>
            <person name="Seppala S."/>
            <person name="Yoo J.I."/>
            <person name="Huyett L.M."/>
            <person name="Pressman A."/>
            <person name="Cogan J.Z."/>
            <person name="Kivenson V."/>
            <person name="Peng X."/>
            <person name="Tan Y."/>
            <person name="Valentine D.L."/>
            <person name="O'Malley M.A."/>
        </authorList>
    </citation>
    <scope>NUCLEOTIDE SEQUENCE [LARGE SCALE GENOMIC DNA]</scope>
    <source>
        <strain evidence="1 2">MC-15</strain>
    </source>
</reference>
<evidence type="ECO:0000313" key="2">
    <source>
        <dbReference type="Proteomes" id="UP000218164"/>
    </source>
</evidence>
<proteinExistence type="predicted"/>
<protein>
    <submittedName>
        <fullName evidence="1">Uncharacterized protein</fullName>
    </submittedName>
</protein>
<organism evidence="1 2">
    <name type="scientific">Methanosarcina spelaei</name>
    <dbReference type="NCBI Taxonomy" id="1036679"/>
    <lineage>
        <taxon>Archaea</taxon>
        <taxon>Methanobacteriati</taxon>
        <taxon>Methanobacteriota</taxon>
        <taxon>Stenosarchaea group</taxon>
        <taxon>Methanomicrobia</taxon>
        <taxon>Methanosarcinales</taxon>
        <taxon>Methanosarcinaceae</taxon>
        <taxon>Methanosarcina</taxon>
    </lineage>
</organism>
<accession>A0A2A2HWH6</accession>
<gene>
    <name evidence="1" type="ORF">ASJ81_03695</name>
</gene>
<sequence>MSDHNFNSNLESIRNQAEKLNSEFIGHIKLSFRHQENIEKESVTSAYKIPKMEVLGGTLIISSYFPGSYTFAFRSHFMFYDT</sequence>